<comment type="caution">
    <text evidence="4">The sequence shown here is derived from an EMBL/GenBank/DDBJ whole genome shotgun (WGS) entry which is preliminary data.</text>
</comment>
<dbReference type="InterPro" id="IPR004437">
    <property type="entry name" value="ParB/RepB/Spo0J"/>
</dbReference>
<dbReference type="PANTHER" id="PTHR33375:SF1">
    <property type="entry name" value="CHROMOSOME-PARTITIONING PROTEIN PARB-RELATED"/>
    <property type="match status" value="1"/>
</dbReference>
<keyword evidence="5" id="KW-1185">Reference proteome</keyword>
<evidence type="ECO:0000259" key="3">
    <source>
        <dbReference type="Pfam" id="PF07506"/>
    </source>
</evidence>
<dbReference type="Pfam" id="PF07506">
    <property type="entry name" value="RepB"/>
    <property type="match status" value="1"/>
</dbReference>
<feature type="domain" description="RepB plasmid partition" evidence="3">
    <location>
        <begin position="62"/>
        <end position="197"/>
    </location>
</feature>
<evidence type="ECO:0000313" key="5">
    <source>
        <dbReference type="Proteomes" id="UP001230207"/>
    </source>
</evidence>
<dbReference type="PANTHER" id="PTHR33375">
    <property type="entry name" value="CHROMOSOME-PARTITIONING PROTEIN PARB-RELATED"/>
    <property type="match status" value="1"/>
</dbReference>
<proteinExistence type="inferred from homology"/>
<dbReference type="InterPro" id="IPR011111">
    <property type="entry name" value="Plasmid_RepB"/>
</dbReference>
<evidence type="ECO:0000259" key="2">
    <source>
        <dbReference type="Pfam" id="PF02195"/>
    </source>
</evidence>
<dbReference type="InterPro" id="IPR003115">
    <property type="entry name" value="ParB_N"/>
</dbReference>
<accession>A0ABU0C0Q8</accession>
<dbReference type="Proteomes" id="UP001230207">
    <property type="component" value="Unassembled WGS sequence"/>
</dbReference>
<dbReference type="Gene3D" id="3.90.1530.30">
    <property type="match status" value="1"/>
</dbReference>
<reference evidence="4 5" key="1">
    <citation type="submission" date="2023-07" db="EMBL/GenBank/DDBJ databases">
        <title>Genomic Encyclopedia of Type Strains, Phase IV (KMG-IV): sequencing the most valuable type-strain genomes for metagenomic binning, comparative biology and taxonomic classification.</title>
        <authorList>
            <person name="Goeker M."/>
        </authorList>
    </citation>
    <scope>NUCLEOTIDE SEQUENCE [LARGE SCALE GENOMIC DNA]</scope>
    <source>
        <strain evidence="4 5">DSM 1112</strain>
    </source>
</reference>
<dbReference type="CDD" id="cd16405">
    <property type="entry name" value="RepB_like_N"/>
    <property type="match status" value="1"/>
</dbReference>
<dbReference type="InterPro" id="IPR017819">
    <property type="entry name" value="Plasmid_partition_RepB"/>
</dbReference>
<evidence type="ECO:0000313" key="4">
    <source>
        <dbReference type="EMBL" id="MDQ0323529.1"/>
    </source>
</evidence>
<dbReference type="Pfam" id="PF02195">
    <property type="entry name" value="ParB_N"/>
    <property type="match status" value="1"/>
</dbReference>
<protein>
    <submittedName>
        <fullName evidence="4">Plasmid partitioning protein RepB</fullName>
    </submittedName>
</protein>
<dbReference type="NCBIfam" id="TIGR03454">
    <property type="entry name" value="partition_RepB"/>
    <property type="match status" value="1"/>
</dbReference>
<organism evidence="4 5">
    <name type="scientific">Pararhizobium capsulatum DSM 1112</name>
    <dbReference type="NCBI Taxonomy" id="1121113"/>
    <lineage>
        <taxon>Bacteria</taxon>
        <taxon>Pseudomonadati</taxon>
        <taxon>Pseudomonadota</taxon>
        <taxon>Alphaproteobacteria</taxon>
        <taxon>Hyphomicrobiales</taxon>
        <taxon>Rhizobiaceae</taxon>
        <taxon>Rhizobium/Agrobacterium group</taxon>
        <taxon>Pararhizobium</taxon>
    </lineage>
</organism>
<evidence type="ECO:0000256" key="1">
    <source>
        <dbReference type="ARBA" id="ARBA00006295"/>
    </source>
</evidence>
<dbReference type="SUPFAM" id="SSF109709">
    <property type="entry name" value="KorB DNA-binding domain-like"/>
    <property type="match status" value="1"/>
</dbReference>
<dbReference type="InterPro" id="IPR037972">
    <property type="entry name" value="RepB_N"/>
</dbReference>
<gene>
    <name evidence="4" type="ORF">QO002_005735</name>
</gene>
<dbReference type="Gene3D" id="1.10.10.2830">
    <property type="match status" value="1"/>
</dbReference>
<comment type="similarity">
    <text evidence="1">Belongs to the ParB family.</text>
</comment>
<dbReference type="EMBL" id="JAUSVF010000003">
    <property type="protein sequence ID" value="MDQ0323529.1"/>
    <property type="molecule type" value="Genomic_DNA"/>
</dbReference>
<sequence>MRGQIVPGLVRPHPERPGCFQIVYGRRRLAAARTLAIKFKATIRDLSDEQAVVFQGEENTNRNDLSFIEKCAFALAQENAGFSRDVISASLSTGKSHISEMLRVAGTVPGDILVRIGPAKDIGRRRWVEFAEKWSANPDAVRRAQATLVPSLNAAPSEHRFAKVLAALDHNAGSSRSALGATNVVSKGITLAVLSHAKSGSTLRFEKAVTAGFVDFMASRIEALHDEYIAGLGVQEKTGD</sequence>
<dbReference type="SUPFAM" id="SSF110849">
    <property type="entry name" value="ParB/Sulfiredoxin"/>
    <property type="match status" value="1"/>
</dbReference>
<feature type="domain" description="ParB-like N-terminal" evidence="2">
    <location>
        <begin position="2"/>
        <end position="59"/>
    </location>
</feature>
<dbReference type="InterPro" id="IPR050336">
    <property type="entry name" value="Chromosome_partition/occlusion"/>
</dbReference>
<dbReference type="NCBIfam" id="TIGR00180">
    <property type="entry name" value="parB_part"/>
    <property type="match status" value="1"/>
</dbReference>
<name>A0ABU0C0Q8_9HYPH</name>
<dbReference type="InterPro" id="IPR036086">
    <property type="entry name" value="ParB/Sulfiredoxin_sf"/>
</dbReference>